<proteinExistence type="inferred from homology"/>
<dbReference type="GO" id="GO:0042273">
    <property type="term" value="P:ribosomal large subunit biogenesis"/>
    <property type="evidence" value="ECO:0007669"/>
    <property type="project" value="TreeGrafter"/>
</dbReference>
<organism evidence="7">
    <name type="scientific">Sporisorium scitamineum</name>
    <dbReference type="NCBI Taxonomy" id="49012"/>
    <lineage>
        <taxon>Eukaryota</taxon>
        <taxon>Fungi</taxon>
        <taxon>Dikarya</taxon>
        <taxon>Basidiomycota</taxon>
        <taxon>Ustilaginomycotina</taxon>
        <taxon>Ustilaginomycetes</taxon>
        <taxon>Ustilaginales</taxon>
        <taxon>Ustilaginaceae</taxon>
        <taxon>Sporisorium</taxon>
    </lineage>
</organism>
<evidence type="ECO:0000256" key="2">
    <source>
        <dbReference type="ARBA" id="ARBA00004604"/>
    </source>
</evidence>
<dbReference type="AlphaFoldDB" id="A0A127ZC03"/>
<protein>
    <recommendedName>
        <fullName evidence="4">Nucleolar protein 16</fullName>
    </recommendedName>
</protein>
<evidence type="ECO:0000256" key="3">
    <source>
        <dbReference type="ARBA" id="ARBA00008479"/>
    </source>
</evidence>
<reference evidence="7" key="1">
    <citation type="submission" date="2014-06" db="EMBL/GenBank/DDBJ databases">
        <authorList>
            <person name="Ju J."/>
            <person name="Zhang J."/>
        </authorList>
    </citation>
    <scope>NUCLEOTIDE SEQUENCE</scope>
    <source>
        <strain evidence="7">SscI8</strain>
    </source>
</reference>
<evidence type="ECO:0000256" key="5">
    <source>
        <dbReference type="ARBA" id="ARBA00023242"/>
    </source>
</evidence>
<feature type="region of interest" description="Disordered" evidence="6">
    <location>
        <begin position="1"/>
        <end position="104"/>
    </location>
</feature>
<dbReference type="PANTHER" id="PTHR13243">
    <property type="entry name" value="HSPC111 PROTEIN-RELATED"/>
    <property type="match status" value="1"/>
</dbReference>
<feature type="compositionally biased region" description="Low complexity" evidence="6">
    <location>
        <begin position="79"/>
        <end position="98"/>
    </location>
</feature>
<comment type="similarity">
    <text evidence="3">Belongs to the NOP16 family.</text>
</comment>
<dbReference type="GO" id="GO:0005730">
    <property type="term" value="C:nucleolus"/>
    <property type="evidence" value="ECO:0007669"/>
    <property type="project" value="UniProtKB-SubCell"/>
</dbReference>
<keyword evidence="5" id="KW-0539">Nucleus</keyword>
<dbReference type="Pfam" id="PF09420">
    <property type="entry name" value="Nop16"/>
    <property type="match status" value="1"/>
</dbReference>
<name>A0A127ZC03_9BASI</name>
<sequence>MANPRQRRKARSGSTMKPSLNAKKQMKKKLARAPTVHGADVLKDSYDPKLTLRQNYAKLGLIPSLDVRPDTGGTERLPSSSSSSSTTTTTASSSTSASEAPRKGMARVIRDDAGNIIDIIESSSTEQEQNTPWGAPLPDSIVDSKDVETLMPASKGSETKVLSQLESMAAQAAPVQRHTSAQESQWLADLVAKYGEDTEAMARDPRLNLWQKTQGEIKRAIKKAGGFGAFK</sequence>
<evidence type="ECO:0000256" key="6">
    <source>
        <dbReference type="SAM" id="MobiDB-lite"/>
    </source>
</evidence>
<evidence type="ECO:0000256" key="1">
    <source>
        <dbReference type="ARBA" id="ARBA00002889"/>
    </source>
</evidence>
<dbReference type="InterPro" id="IPR019002">
    <property type="entry name" value="Ribosome_biogenesis_Nop16"/>
</dbReference>
<dbReference type="EMBL" id="LK056664">
    <property type="protein sequence ID" value="CDU23671.1"/>
    <property type="molecule type" value="Genomic_DNA"/>
</dbReference>
<accession>A0A127ZC03</accession>
<dbReference type="OrthoDB" id="285729at2759"/>
<feature type="compositionally biased region" description="Basic residues" evidence="6">
    <location>
        <begin position="1"/>
        <end position="11"/>
    </location>
</feature>
<evidence type="ECO:0000313" key="7">
    <source>
        <dbReference type="EMBL" id="CDU23671.1"/>
    </source>
</evidence>
<comment type="subcellular location">
    <subcellularLocation>
        <location evidence="2">Nucleus</location>
        <location evidence="2">Nucleolus</location>
    </subcellularLocation>
</comment>
<comment type="function">
    <text evidence="1">Involved in the biogenesis of the 60S ribosomal subunit.</text>
</comment>
<gene>
    <name evidence="7" type="ORF">SPSC_02300</name>
</gene>
<dbReference type="PANTHER" id="PTHR13243:SF1">
    <property type="entry name" value="NUCLEOLAR PROTEIN 16"/>
    <property type="match status" value="1"/>
</dbReference>
<evidence type="ECO:0000256" key="4">
    <source>
        <dbReference type="ARBA" id="ARBA00015522"/>
    </source>
</evidence>